<keyword evidence="2" id="KW-1185">Reference proteome</keyword>
<reference evidence="1" key="1">
    <citation type="submission" date="2022-02" db="EMBL/GenBank/DDBJ databases">
        <title>Plant Genome Project.</title>
        <authorList>
            <person name="Zhang R.-G."/>
        </authorList>
    </citation>
    <scope>NUCLEOTIDE SEQUENCE</scope>
    <source>
        <strain evidence="1">AT1</strain>
    </source>
</reference>
<protein>
    <submittedName>
        <fullName evidence="1">Uncharacterized protein</fullName>
    </submittedName>
</protein>
<sequence>MWLNPALLHIRSELFLLARSSPAFAGPPTASPDLLQPSSGLRRPYTVWVLLLCVRRHRCLAAHASLRLGDRLGIRSLRIAGGRHII</sequence>
<name>A0ACC0PGA6_RHOML</name>
<evidence type="ECO:0000313" key="2">
    <source>
        <dbReference type="Proteomes" id="UP001062846"/>
    </source>
</evidence>
<dbReference type="Proteomes" id="UP001062846">
    <property type="component" value="Chromosome 3"/>
</dbReference>
<accession>A0ACC0PGA6</accession>
<dbReference type="EMBL" id="CM046390">
    <property type="protein sequence ID" value="KAI8563742.1"/>
    <property type="molecule type" value="Genomic_DNA"/>
</dbReference>
<comment type="caution">
    <text evidence="1">The sequence shown here is derived from an EMBL/GenBank/DDBJ whole genome shotgun (WGS) entry which is preliminary data.</text>
</comment>
<evidence type="ECO:0000313" key="1">
    <source>
        <dbReference type="EMBL" id="KAI8563742.1"/>
    </source>
</evidence>
<proteinExistence type="predicted"/>
<gene>
    <name evidence="1" type="ORF">RHMOL_Rhmol03G0132500</name>
</gene>
<organism evidence="1 2">
    <name type="scientific">Rhododendron molle</name>
    <name type="common">Chinese azalea</name>
    <name type="synonym">Azalea mollis</name>
    <dbReference type="NCBI Taxonomy" id="49168"/>
    <lineage>
        <taxon>Eukaryota</taxon>
        <taxon>Viridiplantae</taxon>
        <taxon>Streptophyta</taxon>
        <taxon>Embryophyta</taxon>
        <taxon>Tracheophyta</taxon>
        <taxon>Spermatophyta</taxon>
        <taxon>Magnoliopsida</taxon>
        <taxon>eudicotyledons</taxon>
        <taxon>Gunneridae</taxon>
        <taxon>Pentapetalae</taxon>
        <taxon>asterids</taxon>
        <taxon>Ericales</taxon>
        <taxon>Ericaceae</taxon>
        <taxon>Ericoideae</taxon>
        <taxon>Rhodoreae</taxon>
        <taxon>Rhododendron</taxon>
    </lineage>
</organism>